<dbReference type="EMBL" id="JABSTV010001245">
    <property type="protein sequence ID" value="KAH7982733.1"/>
    <property type="molecule type" value="Genomic_DNA"/>
</dbReference>
<keyword evidence="1" id="KW-0479">Metal-binding</keyword>
<reference evidence="3" key="2">
    <citation type="submission" date="2021-09" db="EMBL/GenBank/DDBJ databases">
        <authorList>
            <person name="Jia N."/>
            <person name="Wang J."/>
            <person name="Shi W."/>
            <person name="Du L."/>
            <person name="Sun Y."/>
            <person name="Zhan W."/>
            <person name="Jiang J."/>
            <person name="Wang Q."/>
            <person name="Zhang B."/>
            <person name="Ji P."/>
            <person name="Sakyi L.B."/>
            <person name="Cui X."/>
            <person name="Yuan T."/>
            <person name="Jiang B."/>
            <person name="Yang W."/>
            <person name="Lam T.T.-Y."/>
            <person name="Chang Q."/>
            <person name="Ding S."/>
            <person name="Wang X."/>
            <person name="Zhu J."/>
            <person name="Ruan X."/>
            <person name="Zhao L."/>
            <person name="Wei J."/>
            <person name="Que T."/>
            <person name="Du C."/>
            <person name="Cheng J."/>
            <person name="Dai P."/>
            <person name="Han X."/>
            <person name="Huang E."/>
            <person name="Gao Y."/>
            <person name="Liu J."/>
            <person name="Shao H."/>
            <person name="Ye R."/>
            <person name="Li L."/>
            <person name="Wei W."/>
            <person name="Wang X."/>
            <person name="Wang C."/>
            <person name="Huo Q."/>
            <person name="Li W."/>
            <person name="Guo W."/>
            <person name="Chen H."/>
            <person name="Chen S."/>
            <person name="Zhou L."/>
            <person name="Zhou L."/>
            <person name="Ni X."/>
            <person name="Tian J."/>
            <person name="Zhou Y."/>
            <person name="Sheng Y."/>
            <person name="Liu T."/>
            <person name="Pan Y."/>
            <person name="Xia L."/>
            <person name="Li J."/>
            <person name="Zhao F."/>
            <person name="Cao W."/>
        </authorList>
    </citation>
    <scope>NUCLEOTIDE SEQUENCE</scope>
    <source>
        <strain evidence="3">Rsan-2018</strain>
        <tissue evidence="3">Larvae</tissue>
    </source>
</reference>
<evidence type="ECO:0000313" key="4">
    <source>
        <dbReference type="Proteomes" id="UP000821837"/>
    </source>
</evidence>
<comment type="caution">
    <text evidence="3">The sequence shown here is derived from an EMBL/GenBank/DDBJ whole genome shotgun (WGS) entry which is preliminary data.</text>
</comment>
<dbReference type="PROSITE" id="PS50966">
    <property type="entry name" value="ZF_SWIM"/>
    <property type="match status" value="1"/>
</dbReference>
<dbReference type="GO" id="GO:0008270">
    <property type="term" value="F:zinc ion binding"/>
    <property type="evidence" value="ECO:0007669"/>
    <property type="project" value="UniProtKB-KW"/>
</dbReference>
<sequence length="233" mass="25794">MATGQRFPSVGHVMWRNNLEDLPQTVGSSLESLLQASTPSLRQRAKSYALAVESYTLPSSVETNACDSRLGLVYARATCYRSRKKTGRPYEVRLTFKISSGAVEDATCECPAGESGACSHILAALQLLIFMRKPARNCLNSGGDLGDKHKHSIRPVSVQVVDWRSPRENGVPEPTPTRLFDARAVNDDKKKQLDSLHQLGRVLKELGNDDFGMVLMAAKEDYRSRRLQDMDGI</sequence>
<feature type="domain" description="SWIM-type" evidence="2">
    <location>
        <begin position="90"/>
        <end position="129"/>
    </location>
</feature>
<accession>A0A9D4QH58</accession>
<keyword evidence="1" id="KW-0863">Zinc-finger</keyword>
<reference evidence="3" key="1">
    <citation type="journal article" date="2020" name="Cell">
        <title>Large-Scale Comparative Analyses of Tick Genomes Elucidate Their Genetic Diversity and Vector Capacities.</title>
        <authorList>
            <consortium name="Tick Genome and Microbiome Consortium (TIGMIC)"/>
            <person name="Jia N."/>
            <person name="Wang J."/>
            <person name="Shi W."/>
            <person name="Du L."/>
            <person name="Sun Y."/>
            <person name="Zhan W."/>
            <person name="Jiang J.F."/>
            <person name="Wang Q."/>
            <person name="Zhang B."/>
            <person name="Ji P."/>
            <person name="Bell-Sakyi L."/>
            <person name="Cui X.M."/>
            <person name="Yuan T.T."/>
            <person name="Jiang B.G."/>
            <person name="Yang W.F."/>
            <person name="Lam T.T."/>
            <person name="Chang Q.C."/>
            <person name="Ding S.J."/>
            <person name="Wang X.J."/>
            <person name="Zhu J.G."/>
            <person name="Ruan X.D."/>
            <person name="Zhao L."/>
            <person name="Wei J.T."/>
            <person name="Ye R.Z."/>
            <person name="Que T.C."/>
            <person name="Du C.H."/>
            <person name="Zhou Y.H."/>
            <person name="Cheng J.X."/>
            <person name="Dai P.F."/>
            <person name="Guo W.B."/>
            <person name="Han X.H."/>
            <person name="Huang E.J."/>
            <person name="Li L.F."/>
            <person name="Wei W."/>
            <person name="Gao Y.C."/>
            <person name="Liu J.Z."/>
            <person name="Shao H.Z."/>
            <person name="Wang X."/>
            <person name="Wang C.C."/>
            <person name="Yang T.C."/>
            <person name="Huo Q.B."/>
            <person name="Li W."/>
            <person name="Chen H.Y."/>
            <person name="Chen S.E."/>
            <person name="Zhou L.G."/>
            <person name="Ni X.B."/>
            <person name="Tian J.H."/>
            <person name="Sheng Y."/>
            <person name="Liu T."/>
            <person name="Pan Y.S."/>
            <person name="Xia L.Y."/>
            <person name="Li J."/>
            <person name="Zhao F."/>
            <person name="Cao W.C."/>
        </authorList>
    </citation>
    <scope>NUCLEOTIDE SEQUENCE</scope>
    <source>
        <strain evidence="3">Rsan-2018</strain>
    </source>
</reference>
<evidence type="ECO:0000259" key="2">
    <source>
        <dbReference type="PROSITE" id="PS50966"/>
    </source>
</evidence>
<dbReference type="VEuPathDB" id="VectorBase:RSAN_031742"/>
<organism evidence="3 4">
    <name type="scientific">Rhipicephalus sanguineus</name>
    <name type="common">Brown dog tick</name>
    <name type="synonym">Ixodes sanguineus</name>
    <dbReference type="NCBI Taxonomy" id="34632"/>
    <lineage>
        <taxon>Eukaryota</taxon>
        <taxon>Metazoa</taxon>
        <taxon>Ecdysozoa</taxon>
        <taxon>Arthropoda</taxon>
        <taxon>Chelicerata</taxon>
        <taxon>Arachnida</taxon>
        <taxon>Acari</taxon>
        <taxon>Parasitiformes</taxon>
        <taxon>Ixodida</taxon>
        <taxon>Ixodoidea</taxon>
        <taxon>Ixodidae</taxon>
        <taxon>Rhipicephalinae</taxon>
        <taxon>Rhipicephalus</taxon>
        <taxon>Rhipicephalus</taxon>
    </lineage>
</organism>
<keyword evidence="1" id="KW-0862">Zinc</keyword>
<gene>
    <name evidence="3" type="ORF">HPB52_006908</name>
</gene>
<name>A0A9D4QH58_RHISA</name>
<keyword evidence="4" id="KW-1185">Reference proteome</keyword>
<dbReference type="AlphaFoldDB" id="A0A9D4QH58"/>
<proteinExistence type="predicted"/>
<evidence type="ECO:0000256" key="1">
    <source>
        <dbReference type="PROSITE-ProRule" id="PRU00325"/>
    </source>
</evidence>
<dbReference type="Pfam" id="PF04434">
    <property type="entry name" value="SWIM"/>
    <property type="match status" value="1"/>
</dbReference>
<dbReference type="InterPro" id="IPR007527">
    <property type="entry name" value="Znf_SWIM"/>
</dbReference>
<dbReference type="Proteomes" id="UP000821837">
    <property type="component" value="Chromosome 1"/>
</dbReference>
<evidence type="ECO:0000313" key="3">
    <source>
        <dbReference type="EMBL" id="KAH7982733.1"/>
    </source>
</evidence>
<protein>
    <recommendedName>
        <fullName evidence="2">SWIM-type domain-containing protein</fullName>
    </recommendedName>
</protein>